<dbReference type="Gene3D" id="3.90.226.10">
    <property type="entry name" value="2-enoyl-CoA Hydratase, Chain A, domain 1"/>
    <property type="match status" value="1"/>
</dbReference>
<dbReference type="CDD" id="cd06558">
    <property type="entry name" value="crotonase-like"/>
    <property type="match status" value="1"/>
</dbReference>
<dbReference type="KEGG" id="bbr:BB2770"/>
<dbReference type="EMBL" id="BX640445">
    <property type="protein sequence ID" value="CAE33262.1"/>
    <property type="molecule type" value="Genomic_DNA"/>
</dbReference>
<dbReference type="EC" id="4.2.1.-" evidence="3"/>
<dbReference type="Proteomes" id="UP000001027">
    <property type="component" value="Chromosome"/>
</dbReference>
<dbReference type="SUPFAM" id="SSF52096">
    <property type="entry name" value="ClpP/crotonase"/>
    <property type="match status" value="1"/>
</dbReference>
<keyword evidence="2 3" id="KW-0456">Lyase</keyword>
<evidence type="ECO:0000313" key="3">
    <source>
        <dbReference type="EMBL" id="CAE33262.1"/>
    </source>
</evidence>
<evidence type="ECO:0000313" key="4">
    <source>
        <dbReference type="Proteomes" id="UP000001027"/>
    </source>
</evidence>
<dbReference type="RefSeq" id="WP_010926635.1">
    <property type="nucleotide sequence ID" value="NC_002927.3"/>
</dbReference>
<dbReference type="GO" id="GO:0016829">
    <property type="term" value="F:lyase activity"/>
    <property type="evidence" value="ECO:0007669"/>
    <property type="project" value="UniProtKB-KW"/>
</dbReference>
<proteinExistence type="inferred from homology"/>
<dbReference type="InterPro" id="IPR029045">
    <property type="entry name" value="ClpP/crotonase-like_dom_sf"/>
</dbReference>
<evidence type="ECO:0000256" key="2">
    <source>
        <dbReference type="ARBA" id="ARBA00023239"/>
    </source>
</evidence>
<dbReference type="Pfam" id="PF00378">
    <property type="entry name" value="ECH_1"/>
    <property type="match status" value="1"/>
</dbReference>
<dbReference type="PANTHER" id="PTHR11941:SF54">
    <property type="entry name" value="ENOYL-COA HYDRATASE, MITOCHONDRIAL"/>
    <property type="match status" value="1"/>
</dbReference>
<evidence type="ECO:0000256" key="1">
    <source>
        <dbReference type="ARBA" id="ARBA00005254"/>
    </source>
</evidence>
<dbReference type="InterPro" id="IPR014748">
    <property type="entry name" value="Enoyl-CoA_hydra_C"/>
</dbReference>
<dbReference type="GeneID" id="56478880"/>
<accession>A0A0H3LW54</accession>
<gene>
    <name evidence="3" type="primary">caiD</name>
    <name evidence="3" type="ordered locus">BB2770</name>
</gene>
<organism evidence="3 4">
    <name type="scientific">Bordetella bronchiseptica (strain ATCC BAA-588 / NCTC 13252 / RB50)</name>
    <name type="common">Alcaligenes bronchisepticus</name>
    <dbReference type="NCBI Taxonomy" id="257310"/>
    <lineage>
        <taxon>Bacteria</taxon>
        <taxon>Pseudomonadati</taxon>
        <taxon>Pseudomonadota</taxon>
        <taxon>Betaproteobacteria</taxon>
        <taxon>Burkholderiales</taxon>
        <taxon>Alcaligenaceae</taxon>
        <taxon>Bordetella</taxon>
    </lineage>
</organism>
<dbReference type="PANTHER" id="PTHR11941">
    <property type="entry name" value="ENOYL-COA HYDRATASE-RELATED"/>
    <property type="match status" value="1"/>
</dbReference>
<reference evidence="3 4" key="1">
    <citation type="journal article" date="2003" name="Nat. Genet.">
        <title>Comparative analysis of the genome sequences of Bordetella pertussis, Bordetella parapertussis and Bordetella bronchiseptica.</title>
        <authorList>
            <person name="Parkhill J."/>
            <person name="Sebaihia M."/>
            <person name="Preston A."/>
            <person name="Murphy L.D."/>
            <person name="Thomson N.R."/>
            <person name="Harris D.E."/>
            <person name="Holden M.T.G."/>
            <person name="Churcher C.M."/>
            <person name="Bentley S.D."/>
            <person name="Mungall K.L."/>
            <person name="Cerdeno-Tarraga A.-M."/>
            <person name="Temple L."/>
            <person name="James K.D."/>
            <person name="Harris B."/>
            <person name="Quail M.A."/>
            <person name="Achtman M."/>
            <person name="Atkin R."/>
            <person name="Baker S."/>
            <person name="Basham D."/>
            <person name="Bason N."/>
            <person name="Cherevach I."/>
            <person name="Chillingworth T."/>
            <person name="Collins M."/>
            <person name="Cronin A."/>
            <person name="Davis P."/>
            <person name="Doggett J."/>
            <person name="Feltwell T."/>
            <person name="Goble A."/>
            <person name="Hamlin N."/>
            <person name="Hauser H."/>
            <person name="Holroyd S."/>
            <person name="Jagels K."/>
            <person name="Leather S."/>
            <person name="Moule S."/>
            <person name="Norberczak H."/>
            <person name="O'Neil S."/>
            <person name="Ormond D."/>
            <person name="Price C."/>
            <person name="Rabbinowitsch E."/>
            <person name="Rutter S."/>
            <person name="Sanders M."/>
            <person name="Saunders D."/>
            <person name="Seeger K."/>
            <person name="Sharp S."/>
            <person name="Simmonds M."/>
            <person name="Skelton J."/>
            <person name="Squares R."/>
            <person name="Squares S."/>
            <person name="Stevens K."/>
            <person name="Unwin L."/>
            <person name="Whitehead S."/>
            <person name="Barrell B.G."/>
            <person name="Maskell D.J."/>
        </authorList>
    </citation>
    <scope>NUCLEOTIDE SEQUENCE [LARGE SCALE GENOMIC DNA]</scope>
    <source>
        <strain evidence="3 4">ATCC BAA-588 / NCTC 13252 / RB50</strain>
    </source>
</reference>
<dbReference type="AlphaFoldDB" id="A0A0H3LW54"/>
<dbReference type="HOGENOM" id="CLU_009834_7_3_4"/>
<dbReference type="Gene3D" id="1.10.12.10">
    <property type="entry name" value="Lyase 2-enoyl-coa Hydratase, Chain A, domain 2"/>
    <property type="match status" value="1"/>
</dbReference>
<dbReference type="eggNOG" id="COG1024">
    <property type="taxonomic scope" value="Bacteria"/>
</dbReference>
<dbReference type="GO" id="GO:0006635">
    <property type="term" value="P:fatty acid beta-oxidation"/>
    <property type="evidence" value="ECO:0007669"/>
    <property type="project" value="TreeGrafter"/>
</dbReference>
<sequence>MNTSPTVRFETREQIAIITLNRPDKRNAINLEMRQALIAAWERFENDAALRVAILTGAGERSFSAGRDLSENTDLSQKTFLPILGDNVQASKPVIAAVNGAALGGGWFFTQMCDLVVAADHAVFGMPESKVGRAPAWAVWLQGVIPQKLVLELLLTGNPIGAQRAAEIGFVNHVVPAAQLMDKAMELARAIVATAPLSAAACKEMVYAAAEMGRGAALRTAFHILEPLYRSEDAREGALAFREKRAPRWSGR</sequence>
<name>A0A0H3LW54_BORBR</name>
<comment type="similarity">
    <text evidence="1">Belongs to the enoyl-CoA hydratase/isomerase family.</text>
</comment>
<dbReference type="InterPro" id="IPR001753">
    <property type="entry name" value="Enoyl-CoA_hydra/iso"/>
</dbReference>
<protein>
    <submittedName>
        <fullName evidence="3">Carnitinyl-CoA dehydratase</fullName>
        <ecNumber evidence="3">4.2.1.-</ecNumber>
    </submittedName>
</protein>